<name>A0A8C3F7D3_CHRPI</name>
<accession>A0A8C3F7D3</accession>
<keyword evidence="2" id="KW-1185">Reference proteome</keyword>
<sequence>MSGHLSNLSGLSGRFCRVSPHLTLLRSTETVRLGLAVSGSRVTFAAERESEREGQSSALGQGLIVSKIPTFSISGQKKRPLGSETSPSRI</sequence>
<dbReference type="AlphaFoldDB" id="A0A8C3F7D3"/>
<protein>
    <submittedName>
        <fullName evidence="1">Uncharacterized protein</fullName>
    </submittedName>
</protein>
<dbReference type="GeneTree" id="ENSGT00950000186107"/>
<evidence type="ECO:0000313" key="2">
    <source>
        <dbReference type="Proteomes" id="UP000694380"/>
    </source>
</evidence>
<dbReference type="Proteomes" id="UP000694380">
    <property type="component" value="Unplaced"/>
</dbReference>
<reference evidence="1" key="2">
    <citation type="submission" date="2025-09" db="UniProtKB">
        <authorList>
            <consortium name="Ensembl"/>
        </authorList>
    </citation>
    <scope>IDENTIFICATION</scope>
</reference>
<organism evidence="1 2">
    <name type="scientific">Chrysemys picta bellii</name>
    <name type="common">Western painted turtle</name>
    <name type="synonym">Emys bellii</name>
    <dbReference type="NCBI Taxonomy" id="8478"/>
    <lineage>
        <taxon>Eukaryota</taxon>
        <taxon>Metazoa</taxon>
        <taxon>Chordata</taxon>
        <taxon>Craniata</taxon>
        <taxon>Vertebrata</taxon>
        <taxon>Euteleostomi</taxon>
        <taxon>Archelosauria</taxon>
        <taxon>Testudinata</taxon>
        <taxon>Testudines</taxon>
        <taxon>Cryptodira</taxon>
        <taxon>Durocryptodira</taxon>
        <taxon>Testudinoidea</taxon>
        <taxon>Emydidae</taxon>
        <taxon>Chrysemys</taxon>
    </lineage>
</organism>
<reference evidence="1" key="1">
    <citation type="submission" date="2025-08" db="UniProtKB">
        <authorList>
            <consortium name="Ensembl"/>
        </authorList>
    </citation>
    <scope>IDENTIFICATION</scope>
</reference>
<dbReference type="Ensembl" id="ENSCPBT00000005420.1">
    <property type="protein sequence ID" value="ENSCPBP00000004441.1"/>
    <property type="gene ID" value="ENSCPBG00000003581.1"/>
</dbReference>
<proteinExistence type="predicted"/>
<evidence type="ECO:0000313" key="1">
    <source>
        <dbReference type="Ensembl" id="ENSCPBP00000004441.1"/>
    </source>
</evidence>